<protein>
    <submittedName>
        <fullName evidence="3">Putative transcriptional regulator YvhJ</fullName>
    </submittedName>
</protein>
<reference evidence="3" key="2">
    <citation type="submission" date="2020-09" db="EMBL/GenBank/DDBJ databases">
        <authorList>
            <person name="Sun Q."/>
            <person name="Zhou Y."/>
        </authorList>
    </citation>
    <scope>NUCLEOTIDE SEQUENCE</scope>
    <source>
        <strain evidence="3">CGMCC 1.12777</strain>
    </source>
</reference>
<keyword evidence="4" id="KW-1185">Reference proteome</keyword>
<reference evidence="3" key="1">
    <citation type="journal article" date="2014" name="Int. J. Syst. Evol. Microbiol.">
        <title>Complete genome sequence of Corynebacterium casei LMG S-19264T (=DSM 44701T), isolated from a smear-ripened cheese.</title>
        <authorList>
            <consortium name="US DOE Joint Genome Institute (JGI-PGF)"/>
            <person name="Walter F."/>
            <person name="Albersmeier A."/>
            <person name="Kalinowski J."/>
            <person name="Ruckert C."/>
        </authorList>
    </citation>
    <scope>NUCLEOTIDE SEQUENCE</scope>
    <source>
        <strain evidence="3">CGMCC 1.12777</strain>
    </source>
</reference>
<feature type="domain" description="Cell envelope-related transcriptional attenuator" evidence="2">
    <location>
        <begin position="71"/>
        <end position="229"/>
    </location>
</feature>
<dbReference type="AlphaFoldDB" id="A0A8J2ZWJ6"/>
<organism evidence="3 4">
    <name type="scientific">Pullulanibacillus pueri</name>
    <dbReference type="NCBI Taxonomy" id="1437324"/>
    <lineage>
        <taxon>Bacteria</taxon>
        <taxon>Bacillati</taxon>
        <taxon>Bacillota</taxon>
        <taxon>Bacilli</taxon>
        <taxon>Bacillales</taxon>
        <taxon>Sporolactobacillaceae</taxon>
        <taxon>Pullulanibacillus</taxon>
    </lineage>
</organism>
<dbReference type="PANTHER" id="PTHR33392:SF10">
    <property type="entry name" value="POLYISOPRENYL-TEICHOIC ACID--PEPTIDOGLYCAN TEICHOIC ACID TRANSFERASE TAGV"/>
    <property type="match status" value="1"/>
</dbReference>
<dbReference type="InterPro" id="IPR050922">
    <property type="entry name" value="LytR/CpsA/Psr_CW_biosynth"/>
</dbReference>
<dbReference type="EMBL" id="BMFV01000019">
    <property type="protein sequence ID" value="GGH83776.1"/>
    <property type="molecule type" value="Genomic_DNA"/>
</dbReference>
<gene>
    <name evidence="3" type="primary">yvhJ</name>
    <name evidence="3" type="ORF">GCM10007096_25320</name>
</gene>
<dbReference type="Pfam" id="PF03816">
    <property type="entry name" value="LytR_cpsA_psr"/>
    <property type="match status" value="1"/>
</dbReference>
<comment type="similarity">
    <text evidence="1">Belongs to the LytR/CpsA/Psr (LCP) family.</text>
</comment>
<proteinExistence type="inferred from homology"/>
<evidence type="ECO:0000259" key="2">
    <source>
        <dbReference type="Pfam" id="PF03816"/>
    </source>
</evidence>
<dbReference type="Gene3D" id="3.40.630.190">
    <property type="entry name" value="LCP protein"/>
    <property type="match status" value="1"/>
</dbReference>
<dbReference type="PANTHER" id="PTHR33392">
    <property type="entry name" value="POLYISOPRENYL-TEICHOIC ACID--PEPTIDOGLYCAN TEICHOIC ACID TRANSFERASE TAGU"/>
    <property type="match status" value="1"/>
</dbReference>
<comment type="caution">
    <text evidence="3">The sequence shown here is derived from an EMBL/GenBank/DDBJ whole genome shotgun (WGS) entry which is preliminary data.</text>
</comment>
<evidence type="ECO:0000313" key="3">
    <source>
        <dbReference type="EMBL" id="GGH83776.1"/>
    </source>
</evidence>
<dbReference type="InterPro" id="IPR004474">
    <property type="entry name" value="LytR_CpsA_psr"/>
</dbReference>
<evidence type="ECO:0000313" key="4">
    <source>
        <dbReference type="Proteomes" id="UP000656813"/>
    </source>
</evidence>
<name>A0A8J2ZWJ6_9BACL</name>
<dbReference type="NCBIfam" id="TIGR00350">
    <property type="entry name" value="lytR_cpsA_psr"/>
    <property type="match status" value="1"/>
</dbReference>
<accession>A0A8J2ZWJ6</accession>
<evidence type="ECO:0000256" key="1">
    <source>
        <dbReference type="ARBA" id="ARBA00006068"/>
    </source>
</evidence>
<dbReference type="Proteomes" id="UP000656813">
    <property type="component" value="Unassembled WGS sequence"/>
</dbReference>
<sequence>MILIILFLIVVAYGIYVFYKANDALNDSQVDLGRTGNKSDLRDEAITIGKDPFSILLMGVENYSTGGKDGRADTQIVITMDPESHKMTIVTVPRDTRVNIEHAGQYTGMHKINAAYTYGSITDYGAEKLQVETVEKLLDIPIDKFIAVDFDGFREIVDALGGVDINIKEGFWEKDIYNHNKHITFKAGPAHLNGEEALAFVRMRKRAVNASYSRDERQRQFLKATVNQAISAGTIFKVGQITDILGDHVKTNLNAKEIYALEKQYSSMKKSSMNTIEIKGQDEMVNGLSYYIPDGTNLEQVSGQLRKILKLAPETSFTTNADTVGAP</sequence>